<dbReference type="AlphaFoldDB" id="A0A219B3N8"/>
<sequence length="594" mass="62875">MTSPPWRLAVLATWLFVTAFMLFAARGQFELPVPRGPDDLLRMVQVRDWLGGQAFADVSQTRLNTPLGAPMHWSRIVDAPIALVILLLSPLLGEAQAEAAAMVVIPALTLLAVIYAGTMVARQVSSDRRLIFLAPLFFAAVPLVAVQTWPFRIDHHGWQIALALSATAAIVSGKRLTRPALAGLFMAVDLAISIEGLPYAALLAAALAVPAIRDREQALALVVYVAVLAVVSAAIFALTQPATMWSATWCDALMPVYFGAFAVAGLGLLPLLSSYVGTPLRRAGVIAAAGLAAFAAILAIEPTCAAGPFARLDPIVQQHWYGRINEGLPLWHSSGTLQFGTALLFLTGVAGYVLALRKRSSKHVRTLAFLFFGAAILGILVMRASALATALAIPGILVLLAAALERTERVRRPWRLLASFGAIVMLFPATPLMAWTLASAAGKQSHDDPEAGSVEGGGNGGAAAAVCKRPSSFDALASMAPTRLLTQLDIAPAILYRTPHAVVASSHHRNNDGIAATLSAFLGDAEGDEARRLMQERGLTHLVICVGSKELNSYGKAKPESFAAALNRDEAPAWLTRVPAKGGNAALRIYQPSD</sequence>
<feature type="transmembrane region" description="Helical" evidence="1">
    <location>
        <begin position="221"/>
        <end position="240"/>
    </location>
</feature>
<evidence type="ECO:0000313" key="3">
    <source>
        <dbReference type="Proteomes" id="UP000198462"/>
    </source>
</evidence>
<keyword evidence="3" id="KW-1185">Reference proteome</keyword>
<organism evidence="2 3">
    <name type="scientific">Pacificimonas flava</name>
    <dbReference type="NCBI Taxonomy" id="1234595"/>
    <lineage>
        <taxon>Bacteria</taxon>
        <taxon>Pseudomonadati</taxon>
        <taxon>Pseudomonadota</taxon>
        <taxon>Alphaproteobacteria</taxon>
        <taxon>Sphingomonadales</taxon>
        <taxon>Sphingosinicellaceae</taxon>
        <taxon>Pacificimonas</taxon>
    </lineage>
</organism>
<feature type="transmembrane region" description="Helical" evidence="1">
    <location>
        <begin position="387"/>
        <end position="404"/>
    </location>
</feature>
<dbReference type="OrthoDB" id="1082056at2"/>
<feature type="transmembrane region" description="Helical" evidence="1">
    <location>
        <begin position="337"/>
        <end position="356"/>
    </location>
</feature>
<dbReference type="Proteomes" id="UP000198462">
    <property type="component" value="Unassembled WGS sequence"/>
</dbReference>
<dbReference type="RefSeq" id="WP_088711671.1">
    <property type="nucleotide sequence ID" value="NZ_NFZT01000001.1"/>
</dbReference>
<evidence type="ECO:0008006" key="4">
    <source>
        <dbReference type="Google" id="ProtNLM"/>
    </source>
</evidence>
<gene>
    <name evidence="2" type="ORF">B5C34_05045</name>
</gene>
<evidence type="ECO:0000256" key="1">
    <source>
        <dbReference type="SAM" id="Phobius"/>
    </source>
</evidence>
<feature type="transmembrane region" description="Helical" evidence="1">
    <location>
        <begin position="363"/>
        <end position="381"/>
    </location>
</feature>
<feature type="transmembrane region" description="Helical" evidence="1">
    <location>
        <begin position="184"/>
        <end position="209"/>
    </location>
</feature>
<feature type="transmembrane region" description="Helical" evidence="1">
    <location>
        <begin position="6"/>
        <end position="25"/>
    </location>
</feature>
<dbReference type="EMBL" id="NFZT01000001">
    <property type="protein sequence ID" value="OWV32881.1"/>
    <property type="molecule type" value="Genomic_DNA"/>
</dbReference>
<proteinExistence type="predicted"/>
<comment type="caution">
    <text evidence="2">The sequence shown here is derived from an EMBL/GenBank/DDBJ whole genome shotgun (WGS) entry which is preliminary data.</text>
</comment>
<keyword evidence="1" id="KW-0472">Membrane</keyword>
<accession>A0A219B3N8</accession>
<keyword evidence="1" id="KW-0812">Transmembrane</keyword>
<feature type="transmembrane region" description="Helical" evidence="1">
    <location>
        <begin position="283"/>
        <end position="300"/>
    </location>
</feature>
<keyword evidence="1" id="KW-1133">Transmembrane helix</keyword>
<reference evidence="3" key="1">
    <citation type="submission" date="2017-05" db="EMBL/GenBank/DDBJ databases">
        <authorList>
            <person name="Lin X."/>
        </authorList>
    </citation>
    <scope>NUCLEOTIDE SEQUENCE [LARGE SCALE GENOMIC DNA]</scope>
    <source>
        <strain evidence="3">JLT2012</strain>
    </source>
</reference>
<protein>
    <recommendedName>
        <fullName evidence="4">Glycosyltransferase RgtA/B/C/D-like domain-containing protein</fullName>
    </recommendedName>
</protein>
<feature type="transmembrane region" description="Helical" evidence="1">
    <location>
        <begin position="99"/>
        <end position="118"/>
    </location>
</feature>
<feature type="transmembrane region" description="Helical" evidence="1">
    <location>
        <begin position="416"/>
        <end position="438"/>
    </location>
</feature>
<feature type="transmembrane region" description="Helical" evidence="1">
    <location>
        <begin position="252"/>
        <end position="271"/>
    </location>
</feature>
<name>A0A219B3N8_9SPHN</name>
<evidence type="ECO:0000313" key="2">
    <source>
        <dbReference type="EMBL" id="OWV32881.1"/>
    </source>
</evidence>
<feature type="transmembrane region" description="Helical" evidence="1">
    <location>
        <begin position="130"/>
        <end position="149"/>
    </location>
</feature>